<keyword evidence="3" id="KW-1185">Reference proteome</keyword>
<accession>A0ABR1MMC2</accession>
<feature type="region of interest" description="Disordered" evidence="1">
    <location>
        <begin position="241"/>
        <end position="286"/>
    </location>
</feature>
<feature type="region of interest" description="Disordered" evidence="1">
    <location>
        <begin position="406"/>
        <end position="430"/>
    </location>
</feature>
<evidence type="ECO:0000313" key="3">
    <source>
        <dbReference type="Proteomes" id="UP001365128"/>
    </source>
</evidence>
<evidence type="ECO:0000313" key="2">
    <source>
        <dbReference type="EMBL" id="KAK7553554.1"/>
    </source>
</evidence>
<feature type="compositionally biased region" description="Polar residues" evidence="1">
    <location>
        <begin position="79"/>
        <end position="91"/>
    </location>
</feature>
<feature type="compositionally biased region" description="Basic and acidic residues" evidence="1">
    <location>
        <begin position="166"/>
        <end position="175"/>
    </location>
</feature>
<sequence length="430" mass="45345">MVMTIPPGSLVLIQKGFPSIHPFLLHTPTAAPILLNHPKNASTHRVQPPSRVKRNHDHHPRWSAELSIKLQLQSSPTAHDLSSWTTMSAGTSPRLPQAALSSSPVHHDSSSHSDAVAQPSTSAAHDLAAPGPSTDDSHDPHDYGHAAGDAETLDIDYIPPQTNQDTAHDTQHVSEQDQLDPAAEAHTLLPPANFAPFFTLVEDATTGHTEHPSVHYVFADDDPELHTAIFARALGDTSAVTSARHTNRHRSGVGRDNDDAEEEQEDIESSNAAAGTCPQPILPPSVPGQKDRYIVLDLSADARSITQAQSLSREWQVISTSISPAPTFSEEGDEAGGSGALMLRVEGLEMAARGTGGRGTGASFEEEAVDEVRRGAGGDLVSGLETLLRRLEGGLEIVGKVVGSNGELDLEHGQSGEAGAEGGDDDGTGS</sequence>
<name>A0ABR1MMC2_9PEZI</name>
<dbReference type="EMBL" id="JBBPDW010000004">
    <property type="protein sequence ID" value="KAK7553554.1"/>
    <property type="molecule type" value="Genomic_DNA"/>
</dbReference>
<reference evidence="2 3" key="1">
    <citation type="submission" date="2024-04" db="EMBL/GenBank/DDBJ databases">
        <title>Phyllosticta paracitricarpa is synonymous to the EU quarantine fungus P. citricarpa based on phylogenomic analyses.</title>
        <authorList>
            <consortium name="Lawrence Berkeley National Laboratory"/>
            <person name="Van Ingen-Buijs V.A."/>
            <person name="Van Westerhoven A.C."/>
            <person name="Haridas S."/>
            <person name="Skiadas P."/>
            <person name="Martin F."/>
            <person name="Groenewald J.Z."/>
            <person name="Crous P.W."/>
            <person name="Seidl M.F."/>
        </authorList>
    </citation>
    <scope>NUCLEOTIDE SEQUENCE [LARGE SCALE GENOMIC DNA]</scope>
    <source>
        <strain evidence="2 3">CBS 122670</strain>
    </source>
</reference>
<feature type="compositionally biased region" description="Acidic residues" evidence="1">
    <location>
        <begin position="258"/>
        <end position="268"/>
    </location>
</feature>
<proteinExistence type="predicted"/>
<evidence type="ECO:0000256" key="1">
    <source>
        <dbReference type="SAM" id="MobiDB-lite"/>
    </source>
</evidence>
<comment type="caution">
    <text evidence="2">The sequence shown here is derived from an EMBL/GenBank/DDBJ whole genome shotgun (WGS) entry which is preliminary data.</text>
</comment>
<feature type="compositionally biased region" description="Basic and acidic residues" evidence="1">
    <location>
        <begin position="135"/>
        <end position="144"/>
    </location>
</feature>
<protein>
    <submittedName>
        <fullName evidence="2">Uncharacterized protein</fullName>
    </submittedName>
</protein>
<dbReference type="Proteomes" id="UP001365128">
    <property type="component" value="Unassembled WGS sequence"/>
</dbReference>
<organism evidence="2 3">
    <name type="scientific">Phyllosticta citricarpa</name>
    <dbReference type="NCBI Taxonomy" id="55181"/>
    <lineage>
        <taxon>Eukaryota</taxon>
        <taxon>Fungi</taxon>
        <taxon>Dikarya</taxon>
        <taxon>Ascomycota</taxon>
        <taxon>Pezizomycotina</taxon>
        <taxon>Dothideomycetes</taxon>
        <taxon>Dothideomycetes incertae sedis</taxon>
        <taxon>Botryosphaeriales</taxon>
        <taxon>Phyllostictaceae</taxon>
        <taxon>Phyllosticta</taxon>
    </lineage>
</organism>
<gene>
    <name evidence="2" type="ORF">IWX46DRAFT_289915</name>
</gene>
<feature type="region of interest" description="Disordered" evidence="1">
    <location>
        <begin position="40"/>
        <end position="59"/>
    </location>
</feature>
<feature type="region of interest" description="Disordered" evidence="1">
    <location>
        <begin position="79"/>
        <end position="178"/>
    </location>
</feature>